<gene>
    <name evidence="1" type="ORF">Q604_UNBC08748G0001</name>
</gene>
<comment type="caution">
    <text evidence="1">The sequence shown here is derived from an EMBL/GenBank/DDBJ whole genome shotgun (WGS) entry which is preliminary data.</text>
</comment>
<name>W1Y399_9ZZZZ</name>
<dbReference type="EMBL" id="AZMM01008748">
    <property type="protein sequence ID" value="ETJ37017.1"/>
    <property type="molecule type" value="Genomic_DNA"/>
</dbReference>
<dbReference type="AlphaFoldDB" id="W1Y399"/>
<organism evidence="1">
    <name type="scientific">human gut metagenome</name>
    <dbReference type="NCBI Taxonomy" id="408170"/>
    <lineage>
        <taxon>unclassified sequences</taxon>
        <taxon>metagenomes</taxon>
        <taxon>organismal metagenomes</taxon>
    </lineage>
</organism>
<feature type="non-terminal residue" evidence="1">
    <location>
        <position position="66"/>
    </location>
</feature>
<sequence length="66" mass="7883">TRSLTRRSIPWIYCVEWAAFQDTLHLHMIVKVPDESIARDLLVAWVKRQPYEGRHNLIKNQDVRLV</sequence>
<feature type="non-terminal residue" evidence="1">
    <location>
        <position position="1"/>
    </location>
</feature>
<protein>
    <submittedName>
        <fullName evidence="1">Uncharacterized protein</fullName>
    </submittedName>
</protein>
<evidence type="ECO:0000313" key="1">
    <source>
        <dbReference type="EMBL" id="ETJ37017.1"/>
    </source>
</evidence>
<proteinExistence type="predicted"/>
<reference evidence="1" key="1">
    <citation type="submission" date="2013-12" db="EMBL/GenBank/DDBJ databases">
        <title>A Varibaculum cambriense genome reconstructed from a premature infant gut community with otherwise low bacterial novelty that shifts toward anaerobic metabolism during the third week of life.</title>
        <authorList>
            <person name="Brown C.T."/>
            <person name="Sharon I."/>
            <person name="Thomas B.C."/>
            <person name="Castelle C.J."/>
            <person name="Morowitz M.J."/>
            <person name="Banfield J.F."/>
        </authorList>
    </citation>
    <scope>NUCLEOTIDE SEQUENCE</scope>
</reference>
<accession>W1Y399</accession>